<reference evidence="2 3" key="1">
    <citation type="submission" date="2018-10" db="EMBL/GenBank/DDBJ databases">
        <title>Genomic Encyclopedia of Archaeal and Bacterial Type Strains, Phase II (KMG-II): from individual species to whole genera.</title>
        <authorList>
            <person name="Goeker M."/>
        </authorList>
    </citation>
    <scope>NUCLEOTIDE SEQUENCE [LARGE SCALE GENOMIC DNA]</scope>
    <source>
        <strain evidence="2 3">DSM 15094</strain>
    </source>
</reference>
<dbReference type="EMBL" id="RBXA01000001">
    <property type="protein sequence ID" value="RKS95646.1"/>
    <property type="molecule type" value="Genomic_DNA"/>
</dbReference>
<organism evidence="2 3">
    <name type="scientific">Flavobacterium limicola</name>
    <dbReference type="NCBI Taxonomy" id="180441"/>
    <lineage>
        <taxon>Bacteria</taxon>
        <taxon>Pseudomonadati</taxon>
        <taxon>Bacteroidota</taxon>
        <taxon>Flavobacteriia</taxon>
        <taxon>Flavobacteriales</taxon>
        <taxon>Flavobacteriaceae</taxon>
        <taxon>Flavobacterium</taxon>
    </lineage>
</organism>
<feature type="transmembrane region" description="Helical" evidence="1">
    <location>
        <begin position="67"/>
        <end position="90"/>
    </location>
</feature>
<accession>A0A495S900</accession>
<keyword evidence="1" id="KW-1133">Transmembrane helix</keyword>
<dbReference type="RefSeq" id="WP_121364706.1">
    <property type="nucleotide sequence ID" value="NZ_RBXA01000001.1"/>
</dbReference>
<keyword evidence="3" id="KW-1185">Reference proteome</keyword>
<feature type="transmembrane region" description="Helical" evidence="1">
    <location>
        <begin position="32"/>
        <end position="55"/>
    </location>
</feature>
<sequence length="223" mass="25362">MCFSASASFGAAIVLSVISVGTIKNIQHTSHFYFAGIPLIFCLQQASEGFLWLSLTNSSYASLQQPMTYIFLFFAQILWPTWIPFALLKLEKSTKRKKFESILLLIGILVSCYQLYLLIGFPSEAKIIGHHILYQHDYPVRFGNYGDLLYFSATIIPTFISSIKRMWLLGLFITIAYVITALLYTKHVISVWCFFASIISILILFILQGIKNKDKQISDFAKV</sequence>
<proteinExistence type="predicted"/>
<keyword evidence="1" id="KW-0812">Transmembrane</keyword>
<feature type="transmembrane region" description="Helical" evidence="1">
    <location>
        <begin position="189"/>
        <end position="207"/>
    </location>
</feature>
<feature type="transmembrane region" description="Helical" evidence="1">
    <location>
        <begin position="6"/>
        <end position="23"/>
    </location>
</feature>
<feature type="transmembrane region" description="Helical" evidence="1">
    <location>
        <begin position="102"/>
        <end position="122"/>
    </location>
</feature>
<feature type="transmembrane region" description="Helical" evidence="1">
    <location>
        <begin position="142"/>
        <end position="160"/>
    </location>
</feature>
<dbReference type="AlphaFoldDB" id="A0A495S900"/>
<comment type="caution">
    <text evidence="2">The sequence shown here is derived from an EMBL/GenBank/DDBJ whole genome shotgun (WGS) entry which is preliminary data.</text>
</comment>
<evidence type="ECO:0000256" key="1">
    <source>
        <dbReference type="SAM" id="Phobius"/>
    </source>
</evidence>
<protein>
    <submittedName>
        <fullName evidence="2">Uncharacterized protein</fullName>
    </submittedName>
</protein>
<dbReference type="Proteomes" id="UP000280091">
    <property type="component" value="Unassembled WGS sequence"/>
</dbReference>
<dbReference type="OrthoDB" id="8441457at2"/>
<evidence type="ECO:0000313" key="3">
    <source>
        <dbReference type="Proteomes" id="UP000280091"/>
    </source>
</evidence>
<feature type="transmembrane region" description="Helical" evidence="1">
    <location>
        <begin position="167"/>
        <end position="183"/>
    </location>
</feature>
<name>A0A495S900_9FLAO</name>
<keyword evidence="1" id="KW-0472">Membrane</keyword>
<evidence type="ECO:0000313" key="2">
    <source>
        <dbReference type="EMBL" id="RKS95646.1"/>
    </source>
</evidence>
<dbReference type="Pfam" id="PF20334">
    <property type="entry name" value="DUF6629"/>
    <property type="match status" value="1"/>
</dbReference>
<gene>
    <name evidence="2" type="ORF">BC952_1342</name>
</gene>
<dbReference type="InterPro" id="IPR046737">
    <property type="entry name" value="DUF6629"/>
</dbReference>